<feature type="signal peptide" evidence="1">
    <location>
        <begin position="1"/>
        <end position="20"/>
    </location>
</feature>
<protein>
    <submittedName>
        <fullName evidence="2">Uncharacterized protein</fullName>
    </submittedName>
</protein>
<gene>
    <name evidence="2" type="ORF">HDF08_000996</name>
</gene>
<feature type="chain" id="PRO_5032475141" evidence="1">
    <location>
        <begin position="21"/>
        <end position="438"/>
    </location>
</feature>
<dbReference type="Proteomes" id="UP000564385">
    <property type="component" value="Unassembled WGS sequence"/>
</dbReference>
<reference evidence="2 3" key="1">
    <citation type="submission" date="2020-07" db="EMBL/GenBank/DDBJ databases">
        <title>Genomic Encyclopedia of Type Strains, Phase IV (KMG-V): Genome sequencing to study the core and pangenomes of soil and plant-associated prokaryotes.</title>
        <authorList>
            <person name="Whitman W."/>
        </authorList>
    </citation>
    <scope>NUCLEOTIDE SEQUENCE [LARGE SCALE GENOMIC DNA]</scope>
    <source>
        <strain evidence="2 3">M8UP22</strain>
    </source>
</reference>
<dbReference type="EMBL" id="JACCCU010000001">
    <property type="protein sequence ID" value="NYF88929.1"/>
    <property type="molecule type" value="Genomic_DNA"/>
</dbReference>
<organism evidence="2 3">
    <name type="scientific">Tunturiibacter lichenicola</name>
    <dbReference type="NCBI Taxonomy" id="2051959"/>
    <lineage>
        <taxon>Bacteria</taxon>
        <taxon>Pseudomonadati</taxon>
        <taxon>Acidobacteriota</taxon>
        <taxon>Terriglobia</taxon>
        <taxon>Terriglobales</taxon>
        <taxon>Acidobacteriaceae</taxon>
        <taxon>Tunturiibacter</taxon>
    </lineage>
</organism>
<dbReference type="InterPro" id="IPR042217">
    <property type="entry name" value="T4SS_VirB10/TrbI"/>
</dbReference>
<comment type="caution">
    <text evidence="2">The sequence shown here is derived from an EMBL/GenBank/DDBJ whole genome shotgun (WGS) entry which is preliminary data.</text>
</comment>
<evidence type="ECO:0000313" key="2">
    <source>
        <dbReference type="EMBL" id="NYF88929.1"/>
    </source>
</evidence>
<accession>A0A852VDG1</accession>
<evidence type="ECO:0000313" key="3">
    <source>
        <dbReference type="Proteomes" id="UP000564385"/>
    </source>
</evidence>
<keyword evidence="1" id="KW-0732">Signal</keyword>
<evidence type="ECO:0000256" key="1">
    <source>
        <dbReference type="SAM" id="SignalP"/>
    </source>
</evidence>
<dbReference type="AlphaFoldDB" id="A0A852VDG1"/>
<sequence>MDLRKLPLCSLAFFASICTAQSFTVPAGTPFPVQIEDHLPMRVGQAINAELIYPIYVDNTEVLTAGTVVSGTVVGLRANHSRRVTARLRGDFTPFRTPVVRFTGVTLADGTTVPLVTGVATDGAPIYRLVAPPPRQGGFVHQQWDNGKQILKDKLAIVTGPDKRDRLTQFLYTQLPYHPQRIEKKTAWTVESSEPLSLSQTAVETVAKEQPVAATPAPAETDSRTWIIQAYLGGGLSSATSKSGEAIEATVAEPIYNPDHTIAVPEGATIVGAVTEAKPARSFGRGGTLHFDFRQLILPSGVTQNVQASLTGADSAAPDKLALDSEGQVKPKPQDKLLVPFTLLVLAARPLDVDKGEGAGGGFGKNAVASNSLGAIGFIVGTALQQRNVAAGLGYYGAAISIYERWIKRGRDVTFARDTRLVLQTTPRNSTMLPSPKL</sequence>
<name>A0A852VDG1_9BACT</name>
<dbReference type="Gene3D" id="2.40.128.260">
    <property type="entry name" value="Type IV secretion system, VirB10/TraB/TrbI"/>
    <property type="match status" value="1"/>
</dbReference>
<proteinExistence type="predicted"/>